<proteinExistence type="predicted"/>
<keyword evidence="2" id="KW-1185">Reference proteome</keyword>
<dbReference type="PANTHER" id="PTHR38925:SF1">
    <property type="entry name" value="PROTEIN, PUTATIVE-RELATED"/>
    <property type="match status" value="1"/>
</dbReference>
<organism evidence="1 2">
    <name type="scientific">Platanthera guangdongensis</name>
    <dbReference type="NCBI Taxonomy" id="2320717"/>
    <lineage>
        <taxon>Eukaryota</taxon>
        <taxon>Viridiplantae</taxon>
        <taxon>Streptophyta</taxon>
        <taxon>Embryophyta</taxon>
        <taxon>Tracheophyta</taxon>
        <taxon>Spermatophyta</taxon>
        <taxon>Magnoliopsida</taxon>
        <taxon>Liliopsida</taxon>
        <taxon>Asparagales</taxon>
        <taxon>Orchidaceae</taxon>
        <taxon>Orchidoideae</taxon>
        <taxon>Orchideae</taxon>
        <taxon>Orchidinae</taxon>
        <taxon>Platanthera</taxon>
    </lineage>
</organism>
<dbReference type="EMBL" id="JBBWWR010000006">
    <property type="protein sequence ID" value="KAK8964657.1"/>
    <property type="molecule type" value="Genomic_DNA"/>
</dbReference>
<protein>
    <submittedName>
        <fullName evidence="1">Uncharacterized protein</fullName>
    </submittedName>
</protein>
<comment type="caution">
    <text evidence="1">The sequence shown here is derived from an EMBL/GenBank/DDBJ whole genome shotgun (WGS) entry which is preliminary data.</text>
</comment>
<dbReference type="Proteomes" id="UP001412067">
    <property type="component" value="Unassembled WGS sequence"/>
</dbReference>
<name>A0ABR2MLA4_9ASPA</name>
<reference evidence="1 2" key="1">
    <citation type="journal article" date="2022" name="Nat. Plants">
        <title>Genomes of leafy and leafless Platanthera orchids illuminate the evolution of mycoheterotrophy.</title>
        <authorList>
            <person name="Li M.H."/>
            <person name="Liu K.W."/>
            <person name="Li Z."/>
            <person name="Lu H.C."/>
            <person name="Ye Q.L."/>
            <person name="Zhang D."/>
            <person name="Wang J.Y."/>
            <person name="Li Y.F."/>
            <person name="Zhong Z.M."/>
            <person name="Liu X."/>
            <person name="Yu X."/>
            <person name="Liu D.K."/>
            <person name="Tu X.D."/>
            <person name="Liu B."/>
            <person name="Hao Y."/>
            <person name="Liao X.Y."/>
            <person name="Jiang Y.T."/>
            <person name="Sun W.H."/>
            <person name="Chen J."/>
            <person name="Chen Y.Q."/>
            <person name="Ai Y."/>
            <person name="Zhai J.W."/>
            <person name="Wu S.S."/>
            <person name="Zhou Z."/>
            <person name="Hsiao Y.Y."/>
            <person name="Wu W.L."/>
            <person name="Chen Y.Y."/>
            <person name="Lin Y.F."/>
            <person name="Hsu J.L."/>
            <person name="Li C.Y."/>
            <person name="Wang Z.W."/>
            <person name="Zhao X."/>
            <person name="Zhong W.Y."/>
            <person name="Ma X.K."/>
            <person name="Ma L."/>
            <person name="Huang J."/>
            <person name="Chen G.Z."/>
            <person name="Huang M.Z."/>
            <person name="Huang L."/>
            <person name="Peng D.H."/>
            <person name="Luo Y.B."/>
            <person name="Zou S.Q."/>
            <person name="Chen S.P."/>
            <person name="Lan S."/>
            <person name="Tsai W.C."/>
            <person name="Van de Peer Y."/>
            <person name="Liu Z.J."/>
        </authorList>
    </citation>
    <scope>NUCLEOTIDE SEQUENCE [LARGE SCALE GENOMIC DNA]</scope>
    <source>
        <strain evidence="1">Lor288</strain>
    </source>
</reference>
<dbReference type="PANTHER" id="PTHR38925">
    <property type="entry name" value="PROTEIN, PUTATIVE-RELATED"/>
    <property type="match status" value="1"/>
</dbReference>
<gene>
    <name evidence="1" type="ORF">KSP40_PGU009854</name>
</gene>
<sequence>MGVHIGVLIVVKMKLLAYGGHTNGHMLLALLPPFVLRLPIATRFPASLPGVAYSLRLLFFQLSSILFRRTPAPGNRRMARTLRLLYSRMIENGRSPMAETDADTLLALSMASL</sequence>
<evidence type="ECO:0000313" key="1">
    <source>
        <dbReference type="EMBL" id="KAK8964657.1"/>
    </source>
</evidence>
<accession>A0ABR2MLA4</accession>
<evidence type="ECO:0000313" key="2">
    <source>
        <dbReference type="Proteomes" id="UP001412067"/>
    </source>
</evidence>